<dbReference type="AlphaFoldDB" id="A0A699IHX1"/>
<comment type="caution">
    <text evidence="2">The sequence shown here is derived from an EMBL/GenBank/DDBJ whole genome shotgun (WGS) entry which is preliminary data.</text>
</comment>
<reference evidence="2" key="1">
    <citation type="journal article" date="2019" name="Sci. Rep.">
        <title>Draft genome of Tanacetum cinerariifolium, the natural source of mosquito coil.</title>
        <authorList>
            <person name="Yamashiro T."/>
            <person name="Shiraishi A."/>
            <person name="Satake H."/>
            <person name="Nakayama K."/>
        </authorList>
    </citation>
    <scope>NUCLEOTIDE SEQUENCE</scope>
</reference>
<sequence length="408" mass="46429">MWNDLILSHEGPSDTMDTKIAALRLKFNAFKALEGEKDRDSDVEKDTKGSNEFLADLNAEFHDRALLANQMRFYKRSRRIRSARKPMDKSNETCFACGKQGHFQKDYYKGKYKAFKAELTLLTKNIDVVSKNKSEKELVDKSFNWDDESLSSEDKGVTRVKAFMAIIEDEPTKGKTYARLYKCKPPLCERSEEQLAQQTSRKVTIDQLLTKQVPGDIVCTLGERGKRKETISSKEIIFTKGENSPSKPAPEVTKKESPVKAIKKKAQTKSSSVPDPSPDKKSDSSTEQILLTLMKEDCYNQPYCSICQSIDHLTKEHPEQVFVKKTMSLLKAQAISSGRALRILKPFIPFMYCGFNDHHPDEYEYCLGCDILGSIAHEPFKCDIKFLPDNKKPRIANQRSNEPNKKVG</sequence>
<evidence type="ECO:0000256" key="1">
    <source>
        <dbReference type="SAM" id="MobiDB-lite"/>
    </source>
</evidence>
<dbReference type="InterPro" id="IPR036875">
    <property type="entry name" value="Znf_CCHC_sf"/>
</dbReference>
<proteinExistence type="predicted"/>
<dbReference type="GO" id="GO:0008270">
    <property type="term" value="F:zinc ion binding"/>
    <property type="evidence" value="ECO:0007669"/>
    <property type="project" value="InterPro"/>
</dbReference>
<feature type="region of interest" description="Disordered" evidence="1">
    <location>
        <begin position="237"/>
        <end position="285"/>
    </location>
</feature>
<dbReference type="EMBL" id="BKCJ010302169">
    <property type="protein sequence ID" value="GEZ62527.1"/>
    <property type="molecule type" value="Genomic_DNA"/>
</dbReference>
<gene>
    <name evidence="2" type="ORF">Tci_534500</name>
</gene>
<dbReference type="SUPFAM" id="SSF57756">
    <property type="entry name" value="Retrovirus zinc finger-like domains"/>
    <property type="match status" value="1"/>
</dbReference>
<evidence type="ECO:0008006" key="3">
    <source>
        <dbReference type="Google" id="ProtNLM"/>
    </source>
</evidence>
<name>A0A699IHX1_TANCI</name>
<evidence type="ECO:0000313" key="2">
    <source>
        <dbReference type="EMBL" id="GEZ62527.1"/>
    </source>
</evidence>
<organism evidence="2">
    <name type="scientific">Tanacetum cinerariifolium</name>
    <name type="common">Dalmatian daisy</name>
    <name type="synonym">Chrysanthemum cinerariifolium</name>
    <dbReference type="NCBI Taxonomy" id="118510"/>
    <lineage>
        <taxon>Eukaryota</taxon>
        <taxon>Viridiplantae</taxon>
        <taxon>Streptophyta</taxon>
        <taxon>Embryophyta</taxon>
        <taxon>Tracheophyta</taxon>
        <taxon>Spermatophyta</taxon>
        <taxon>Magnoliopsida</taxon>
        <taxon>eudicotyledons</taxon>
        <taxon>Gunneridae</taxon>
        <taxon>Pentapetalae</taxon>
        <taxon>asterids</taxon>
        <taxon>campanulids</taxon>
        <taxon>Asterales</taxon>
        <taxon>Asteraceae</taxon>
        <taxon>Asteroideae</taxon>
        <taxon>Anthemideae</taxon>
        <taxon>Anthemidinae</taxon>
        <taxon>Tanacetum</taxon>
    </lineage>
</organism>
<accession>A0A699IHX1</accession>
<dbReference type="GO" id="GO:0003676">
    <property type="term" value="F:nucleic acid binding"/>
    <property type="evidence" value="ECO:0007669"/>
    <property type="project" value="InterPro"/>
</dbReference>
<protein>
    <recommendedName>
        <fullName evidence="3">CCHC-type domain-containing protein</fullName>
    </recommendedName>
</protein>